<keyword evidence="8" id="KW-1185">Reference proteome</keyword>
<keyword evidence="1" id="KW-0597">Phosphoprotein</keyword>
<feature type="region of interest" description="Disordered" evidence="5">
    <location>
        <begin position="126"/>
        <end position="149"/>
    </location>
</feature>
<organism evidence="7 8">
    <name type="scientific">Orchesella cincta</name>
    <name type="common">Springtail</name>
    <name type="synonym">Podura cincta</name>
    <dbReference type="NCBI Taxonomy" id="48709"/>
    <lineage>
        <taxon>Eukaryota</taxon>
        <taxon>Metazoa</taxon>
        <taxon>Ecdysozoa</taxon>
        <taxon>Arthropoda</taxon>
        <taxon>Hexapoda</taxon>
        <taxon>Collembola</taxon>
        <taxon>Entomobryomorpha</taxon>
        <taxon>Entomobryoidea</taxon>
        <taxon>Orchesellidae</taxon>
        <taxon>Orchesellinae</taxon>
        <taxon>Orchesella</taxon>
    </lineage>
</organism>
<dbReference type="OrthoDB" id="10029243at2759"/>
<evidence type="ECO:0000256" key="5">
    <source>
        <dbReference type="SAM" id="MobiDB-lite"/>
    </source>
</evidence>
<dbReference type="GO" id="GO:0008270">
    <property type="term" value="F:zinc ion binding"/>
    <property type="evidence" value="ECO:0007669"/>
    <property type="project" value="UniProtKB-KW"/>
</dbReference>
<protein>
    <recommendedName>
        <fullName evidence="6">PHD-type domain-containing protein</fullName>
    </recommendedName>
</protein>
<keyword evidence="4" id="KW-0862">Zinc</keyword>
<feature type="non-terminal residue" evidence="7">
    <location>
        <position position="1"/>
    </location>
</feature>
<evidence type="ECO:0000256" key="2">
    <source>
        <dbReference type="ARBA" id="ARBA00022723"/>
    </source>
</evidence>
<comment type="caution">
    <text evidence="7">The sequence shown here is derived from an EMBL/GenBank/DDBJ whole genome shotgun (WGS) entry which is preliminary data.</text>
</comment>
<feature type="domain" description="PHD-type" evidence="6">
    <location>
        <begin position="450"/>
        <end position="558"/>
    </location>
</feature>
<evidence type="ECO:0000256" key="3">
    <source>
        <dbReference type="ARBA" id="ARBA00022771"/>
    </source>
</evidence>
<dbReference type="Gene3D" id="3.30.40.10">
    <property type="entry name" value="Zinc/RING finger domain, C3HC4 (zinc finger)"/>
    <property type="match status" value="1"/>
</dbReference>
<dbReference type="GO" id="GO:0005634">
    <property type="term" value="C:nucleus"/>
    <property type="evidence" value="ECO:0007669"/>
    <property type="project" value="TreeGrafter"/>
</dbReference>
<feature type="region of interest" description="Disordered" evidence="5">
    <location>
        <begin position="43"/>
        <end position="63"/>
    </location>
</feature>
<sequence>ISNALRKGIMAVDSLKLIRPMVIMLGRRVDEVQDVVPERNFEIERRPVSPTSSSASTEVPDNYEPGDLKSLEWPIPGYCKKGRKLKRRLKKPLTTKVKNIKRRYRTNCVTGKRKGKHTPTRKVLFNSVPVPSTSSPITKTNTPISQVPKGKVSPLVPRMYFSAAEVITKLHPLCADSVGEMSQGKREALFGKGPSVPELVSGRVSVTSSGSSLTGGKNTSVLVKKIQGVKEVLTLENSQIIVKSQHLPSVEVSVRPQSQPSCSSFNEWRNGICQPTSTWPLKSNCKEIAVFTSDTIPAVNLQEETPLNLSLDVANNSFQSFEPSTTRNEIWRHNSITSGRETSLLTRKVPTVKRSEASIYTKNQTYNRNGRNSNKNSEPGPTVKVVNGKSIFMRGGEEVVVDANPKLGVPKDKPKYDDNVPWICSFCHLHTLAQINLPLQRNGLSPHPYTMGDLFGPYTADLPPIHGESTSSSKRETWMHGDCALWAGRLLLVRDTLLGLEETLVNADTEVCTVCNKTGATISCLQRKCGEGVHFPCAKWKGWQLDVKNFRAYCPKHCWNPIFK</sequence>
<dbReference type="PANTHER" id="PTHR14955:SF4">
    <property type="entry name" value="PHD-TYPE DOMAIN-CONTAINING PROTEIN"/>
    <property type="match status" value="1"/>
</dbReference>
<evidence type="ECO:0000256" key="1">
    <source>
        <dbReference type="ARBA" id="ARBA00022553"/>
    </source>
</evidence>
<proteinExistence type="predicted"/>
<dbReference type="Pfam" id="PF13771">
    <property type="entry name" value="zf-HC5HC2H"/>
    <property type="match status" value="1"/>
</dbReference>
<name>A0A1D2MPP9_ORCCI</name>
<dbReference type="InterPro" id="IPR034732">
    <property type="entry name" value="EPHD"/>
</dbReference>
<reference evidence="7 8" key="1">
    <citation type="journal article" date="2016" name="Genome Biol. Evol.">
        <title>Gene Family Evolution Reflects Adaptation to Soil Environmental Stressors in the Genome of the Collembolan Orchesella cincta.</title>
        <authorList>
            <person name="Faddeeva-Vakhrusheva A."/>
            <person name="Derks M.F."/>
            <person name="Anvar S.Y."/>
            <person name="Agamennone V."/>
            <person name="Suring W."/>
            <person name="Smit S."/>
            <person name="van Straalen N.M."/>
            <person name="Roelofs D."/>
        </authorList>
    </citation>
    <scope>NUCLEOTIDE SEQUENCE [LARGE SCALE GENOMIC DNA]</scope>
    <source>
        <tissue evidence="7">Mixed pool</tissue>
    </source>
</reference>
<keyword evidence="2" id="KW-0479">Metal-binding</keyword>
<dbReference type="SMART" id="SM00249">
    <property type="entry name" value="PHD"/>
    <property type="match status" value="1"/>
</dbReference>
<feature type="compositionally biased region" description="Polar residues" evidence="5">
    <location>
        <begin position="49"/>
        <end position="59"/>
    </location>
</feature>
<dbReference type="InterPro" id="IPR052440">
    <property type="entry name" value="Trans_Reg/Chrom_Remod"/>
</dbReference>
<evidence type="ECO:0000256" key="4">
    <source>
        <dbReference type="ARBA" id="ARBA00022833"/>
    </source>
</evidence>
<evidence type="ECO:0000313" key="8">
    <source>
        <dbReference type="Proteomes" id="UP000094527"/>
    </source>
</evidence>
<evidence type="ECO:0000259" key="6">
    <source>
        <dbReference type="PROSITE" id="PS51805"/>
    </source>
</evidence>
<dbReference type="InterPro" id="IPR001965">
    <property type="entry name" value="Znf_PHD"/>
</dbReference>
<dbReference type="AlphaFoldDB" id="A0A1D2MPP9"/>
<dbReference type="GO" id="GO:0006357">
    <property type="term" value="P:regulation of transcription by RNA polymerase II"/>
    <property type="evidence" value="ECO:0007669"/>
    <property type="project" value="TreeGrafter"/>
</dbReference>
<keyword evidence="3" id="KW-0863">Zinc-finger</keyword>
<dbReference type="PROSITE" id="PS51805">
    <property type="entry name" value="EPHD"/>
    <property type="match status" value="1"/>
</dbReference>
<evidence type="ECO:0000313" key="7">
    <source>
        <dbReference type="EMBL" id="ODM94794.1"/>
    </source>
</evidence>
<feature type="compositionally biased region" description="Low complexity" evidence="5">
    <location>
        <begin position="127"/>
        <end position="136"/>
    </location>
</feature>
<dbReference type="InterPro" id="IPR013083">
    <property type="entry name" value="Znf_RING/FYVE/PHD"/>
</dbReference>
<gene>
    <name evidence="7" type="ORF">Ocin01_11893</name>
</gene>
<dbReference type="EMBL" id="LJIJ01000750">
    <property type="protein sequence ID" value="ODM94794.1"/>
    <property type="molecule type" value="Genomic_DNA"/>
</dbReference>
<accession>A0A1D2MPP9</accession>
<dbReference type="PANTHER" id="PTHR14955">
    <property type="entry name" value="RETINOIC ACID INDUCED 1/TRANSCRIPTION FACTOR 20"/>
    <property type="match status" value="1"/>
</dbReference>
<dbReference type="STRING" id="48709.A0A1D2MPP9"/>
<dbReference type="Proteomes" id="UP000094527">
    <property type="component" value="Unassembled WGS sequence"/>
</dbReference>